<dbReference type="Proteomes" id="UP000041254">
    <property type="component" value="Unassembled WGS sequence"/>
</dbReference>
<evidence type="ECO:0000313" key="2">
    <source>
        <dbReference type="EMBL" id="CEM30689.1"/>
    </source>
</evidence>
<evidence type="ECO:0000313" key="3">
    <source>
        <dbReference type="Proteomes" id="UP000041254"/>
    </source>
</evidence>
<proteinExistence type="predicted"/>
<name>A0A0G4GKZ0_VITBC</name>
<accession>A0A0G4GKZ0</accession>
<dbReference type="VEuPathDB" id="CryptoDB:Vbra_18185"/>
<dbReference type="OrthoDB" id="410530at2759"/>
<evidence type="ECO:0000256" key="1">
    <source>
        <dbReference type="SAM" id="MobiDB-lite"/>
    </source>
</evidence>
<dbReference type="InParanoid" id="A0A0G4GKZ0"/>
<protein>
    <recommendedName>
        <fullName evidence="4">PARP catalytic domain-containing protein</fullName>
    </recommendedName>
</protein>
<reference evidence="2 3" key="1">
    <citation type="submission" date="2014-11" db="EMBL/GenBank/DDBJ databases">
        <authorList>
            <person name="Zhu J."/>
            <person name="Qi W."/>
            <person name="Song R."/>
        </authorList>
    </citation>
    <scope>NUCLEOTIDE SEQUENCE [LARGE SCALE GENOMIC DNA]</scope>
</reference>
<evidence type="ECO:0008006" key="4">
    <source>
        <dbReference type="Google" id="ProtNLM"/>
    </source>
</evidence>
<keyword evidence="3" id="KW-1185">Reference proteome</keyword>
<feature type="region of interest" description="Disordered" evidence="1">
    <location>
        <begin position="112"/>
        <end position="143"/>
    </location>
</feature>
<dbReference type="AlphaFoldDB" id="A0A0G4GKZ0"/>
<gene>
    <name evidence="2" type="ORF">Vbra_18185</name>
</gene>
<dbReference type="EMBL" id="CDMY01000702">
    <property type="protein sequence ID" value="CEM30689.1"/>
    <property type="molecule type" value="Genomic_DNA"/>
</dbReference>
<dbReference type="PhylomeDB" id="A0A0G4GKZ0"/>
<organism evidence="2 3">
    <name type="scientific">Vitrella brassicaformis (strain CCMP3155)</name>
    <dbReference type="NCBI Taxonomy" id="1169540"/>
    <lineage>
        <taxon>Eukaryota</taxon>
        <taxon>Sar</taxon>
        <taxon>Alveolata</taxon>
        <taxon>Colpodellida</taxon>
        <taxon>Vitrellaceae</taxon>
        <taxon>Vitrella</taxon>
    </lineage>
</organism>
<sequence length="143" mass="15357">MKTRQHCCKLCGDENSDHFASECPYGVSLYHQTSRAAARAVASSGEMLRGSTGIVGGGIYLAASPQQTDRKSHQRGCMVDARVYRGKVLPLTPGQHHLHADAVQAGGLRLGAAGHGARDPEEAQTVGRPQEAHQTGPIYKWLR</sequence>